<dbReference type="STRING" id="76123.AS203_11100"/>
<dbReference type="AlphaFoldDB" id="A0A0S2KMM8"/>
<proteinExistence type="predicted"/>
<dbReference type="OrthoDB" id="1095195at2"/>
<organism evidence="1 2">
    <name type="scientific">Hoylesella enoeca</name>
    <dbReference type="NCBI Taxonomy" id="76123"/>
    <lineage>
        <taxon>Bacteria</taxon>
        <taxon>Pseudomonadati</taxon>
        <taxon>Bacteroidota</taxon>
        <taxon>Bacteroidia</taxon>
        <taxon>Bacteroidales</taxon>
        <taxon>Prevotellaceae</taxon>
        <taxon>Hoylesella</taxon>
    </lineage>
</organism>
<evidence type="ECO:0000313" key="2">
    <source>
        <dbReference type="Proteomes" id="UP000056252"/>
    </source>
</evidence>
<sequence length="564" mass="63581">MNTRTIFLMASIVVLSSCYEDKGNYDYSFDRMNSIDTLVFSPAAVETLNGQTIEFTQPLTEADTHKRIEVKVGQSLQKNTDQLDFKWIKSYIKDKKRVNDTLTTKGYLDVDLPVGKATNFSIRLQVYDKTTGLARYENFIVATRPIFKNSLFFLHGKAGSVRLGNIETVGATTNVRSDAYKLIYKDEANPFTDACKLMFQYGLVAVGRDFVQNHNLIVFLNNGTTKTYNPFGMESRLTSYKDFIIPWSEQGAFIPDKFGMVGDPSNQSDFYFITGKDGRFITARAIPSFKFPATEGSVASYNITAATITSSEFLMWDARNNRFLHVNKDDGYGIWAERQAYDAQLNNPVLDAHVDFSGLKNELSPVGKKALYGFIQYRENYEKADPYFIFYDATSQKYYLYHLTSTASADDKGDGESSDAPAYTIKGKLLEDFSPSVQPTIMYNTWFSTNYVFYADGADVVRYNINNGDKTVLYTAPNGYNISCMKFRSADTFLYSADLGRYLSIGMNKGDQGAVAEIKLNTASDIDESWAATFYDTDSDGAKLGNILDVQFVREYSYQLPTNH</sequence>
<name>A0A0S2KMM8_9BACT</name>
<keyword evidence="2" id="KW-1185">Reference proteome</keyword>
<dbReference type="KEGG" id="peo:AS203_11100"/>
<dbReference type="InterPro" id="IPR032183">
    <property type="entry name" value="PKD-like"/>
</dbReference>
<dbReference type="EMBL" id="CP013195">
    <property type="protein sequence ID" value="ALO49560.1"/>
    <property type="molecule type" value="Genomic_DNA"/>
</dbReference>
<dbReference type="Proteomes" id="UP000056252">
    <property type="component" value="Chromosome"/>
</dbReference>
<reference evidence="2" key="1">
    <citation type="submission" date="2015-11" db="EMBL/GenBank/DDBJ databases">
        <authorList>
            <person name="Holder M.E."/>
            <person name="Ajami N.J."/>
            <person name="Petrosino J.F."/>
        </authorList>
    </citation>
    <scope>NUCLEOTIDE SEQUENCE [LARGE SCALE GENOMIC DNA]</scope>
    <source>
        <strain evidence="2">F0113</strain>
    </source>
</reference>
<gene>
    <name evidence="1" type="ORF">AS203_11100</name>
</gene>
<dbReference type="Pfam" id="PF16407">
    <property type="entry name" value="PKD_2"/>
    <property type="match status" value="1"/>
</dbReference>
<evidence type="ECO:0000313" key="1">
    <source>
        <dbReference type="EMBL" id="ALO49560.1"/>
    </source>
</evidence>
<protein>
    <submittedName>
        <fullName evidence="1">Uncharacterized protein</fullName>
    </submittedName>
</protein>
<accession>A0A0S2KMM8</accession>
<dbReference type="PROSITE" id="PS51257">
    <property type="entry name" value="PROKAR_LIPOPROTEIN"/>
    <property type="match status" value="1"/>
</dbReference>
<dbReference type="eggNOG" id="ENOG503333Q">
    <property type="taxonomic scope" value="Bacteria"/>
</dbReference>
<dbReference type="RefSeq" id="WP_025065576.1">
    <property type="nucleotide sequence ID" value="NZ_CP013195.1"/>
</dbReference>